<dbReference type="AlphaFoldDB" id="A0A1C1YX39"/>
<keyword evidence="2" id="KW-1185">Reference proteome</keyword>
<gene>
    <name evidence="1" type="ORF">AWJ14_02300</name>
</gene>
<dbReference type="Proteomes" id="UP000094795">
    <property type="component" value="Unassembled WGS sequence"/>
</dbReference>
<dbReference type="STRING" id="1480615.AWJ14_02300"/>
<comment type="caution">
    <text evidence="1">The sequence shown here is derived from an EMBL/GenBank/DDBJ whole genome shotgun (WGS) entry which is preliminary data.</text>
</comment>
<proteinExistence type="predicted"/>
<name>A0A1C1YX39_9HYPH</name>
<evidence type="ECO:0000313" key="2">
    <source>
        <dbReference type="Proteomes" id="UP000094795"/>
    </source>
</evidence>
<protein>
    <submittedName>
        <fullName evidence="1">Uncharacterized protein</fullName>
    </submittedName>
</protein>
<evidence type="ECO:0000313" key="1">
    <source>
        <dbReference type="EMBL" id="OCW57999.1"/>
    </source>
</evidence>
<accession>A0A1C1YX39</accession>
<sequence>MTGPIEPETAEDRAQLDLLRLPLGTPGSGIHRYGAAMHFYRRGLLDAETLEAYRICCNLDAEDPDAVLRSRRTPDKTG</sequence>
<reference evidence="1 2" key="1">
    <citation type="submission" date="2015-12" db="EMBL/GenBank/DDBJ databases">
        <authorList>
            <person name="Shamseldin A."/>
            <person name="Moawad H."/>
            <person name="Abd El-Rahim W.M."/>
            <person name="Sadowsky M.J."/>
        </authorList>
    </citation>
    <scope>NUCLEOTIDE SEQUENCE [LARGE SCALE GENOMIC DNA]</scope>
    <source>
        <strain evidence="1 2">JC234</strain>
    </source>
</reference>
<organism evidence="1 2">
    <name type="scientific">Hoeflea olei</name>
    <dbReference type="NCBI Taxonomy" id="1480615"/>
    <lineage>
        <taxon>Bacteria</taxon>
        <taxon>Pseudomonadati</taxon>
        <taxon>Pseudomonadota</taxon>
        <taxon>Alphaproteobacteria</taxon>
        <taxon>Hyphomicrobiales</taxon>
        <taxon>Rhizobiaceae</taxon>
        <taxon>Hoeflea</taxon>
    </lineage>
</organism>
<dbReference type="EMBL" id="LQZT01000012">
    <property type="protein sequence ID" value="OCW57999.1"/>
    <property type="molecule type" value="Genomic_DNA"/>
</dbReference>